<feature type="region of interest" description="Disordered" evidence="1">
    <location>
        <begin position="280"/>
        <end position="300"/>
    </location>
</feature>
<organism evidence="2 3">
    <name type="scientific">Fusarium phyllophilum</name>
    <dbReference type="NCBI Taxonomy" id="47803"/>
    <lineage>
        <taxon>Eukaryota</taxon>
        <taxon>Fungi</taxon>
        <taxon>Dikarya</taxon>
        <taxon>Ascomycota</taxon>
        <taxon>Pezizomycotina</taxon>
        <taxon>Sordariomycetes</taxon>
        <taxon>Hypocreomycetidae</taxon>
        <taxon>Hypocreales</taxon>
        <taxon>Nectriaceae</taxon>
        <taxon>Fusarium</taxon>
        <taxon>Fusarium fujikuroi species complex</taxon>
    </lineage>
</organism>
<reference evidence="2 3" key="1">
    <citation type="submission" date="2020-05" db="EMBL/GenBank/DDBJ databases">
        <title>Identification and distribution of gene clusters putatively required for synthesis of sphingolipid metabolism inhibitors in phylogenetically diverse species of the filamentous fungus Fusarium.</title>
        <authorList>
            <person name="Kim H.-S."/>
            <person name="Busman M."/>
            <person name="Brown D.W."/>
            <person name="Divon H."/>
            <person name="Uhlig S."/>
            <person name="Proctor R.H."/>
        </authorList>
    </citation>
    <scope>NUCLEOTIDE SEQUENCE [LARGE SCALE GENOMIC DNA]</scope>
    <source>
        <strain evidence="2 3">NRRL 13617</strain>
    </source>
</reference>
<evidence type="ECO:0000313" key="3">
    <source>
        <dbReference type="Proteomes" id="UP000582016"/>
    </source>
</evidence>
<protein>
    <submittedName>
        <fullName evidence="2">Uncharacterized protein</fullName>
    </submittedName>
</protein>
<gene>
    <name evidence="2" type="ORF">FPHYL_4668</name>
</gene>
<dbReference type="EMBL" id="JAAOAQ010000147">
    <property type="protein sequence ID" value="KAF5564567.1"/>
    <property type="molecule type" value="Genomic_DNA"/>
</dbReference>
<evidence type="ECO:0000256" key="1">
    <source>
        <dbReference type="SAM" id="MobiDB-lite"/>
    </source>
</evidence>
<accession>A0A8H5JZJ4</accession>
<dbReference type="OrthoDB" id="5305386at2759"/>
<comment type="caution">
    <text evidence="2">The sequence shown here is derived from an EMBL/GenBank/DDBJ whole genome shotgun (WGS) entry which is preliminary data.</text>
</comment>
<feature type="compositionally biased region" description="Basic and acidic residues" evidence="1">
    <location>
        <begin position="280"/>
        <end position="289"/>
    </location>
</feature>
<evidence type="ECO:0000313" key="2">
    <source>
        <dbReference type="EMBL" id="KAF5564567.1"/>
    </source>
</evidence>
<dbReference type="AlphaFoldDB" id="A0A8H5JZJ4"/>
<dbReference type="Proteomes" id="UP000582016">
    <property type="component" value="Unassembled WGS sequence"/>
</dbReference>
<name>A0A8H5JZJ4_9HYPO</name>
<proteinExistence type="predicted"/>
<keyword evidence="3" id="KW-1185">Reference proteome</keyword>
<sequence>MASAASGAIDDISFWNSDGFLDIKNVNRDQYAILRKHIWERYHVIGYLQSMPFLVMECDGGPPHDPPFSVAGAIAIWRDAKDYSFFPLVGNFAHGDYIEVGDDIADQIVPMEIPSKDIIFHFANFWPECQAITFLWEMLVVEMPLVSVEHHVEQLQNLPSDIDGCSYILRYHNGPLANTESTCAPEFNPDPEKLFRASDHKIGDLFLVDYATGVTETVCYFGRRFTFGWKKDTPHNVETRSSHSEDSVGGVKYIASDQAAFLSNAPKIDMSCATVGLRSRDQSLKERHSPNSNARECGTLRLNNPLSRNSSQIDGFIMYADSYDLESDEQS</sequence>